<sequence length="272" mass="29673">MIDGLKVAVVLPAYNASETLERTYAELPKDVVDDVILVDDASTDATAIVADRLGIHTVIHARNGGYGANQKSCYSIALARGADIVVMVHPDYQYSPRLVTAMAGMIASGHYDAVFASRILGNGALAGGMPKYKYVANRLLTAFQNLLMGAKLSEYHTGYRAWNRKSLQQLPLLACSDDFVFDNEMIAQAKWAGFQMGEISCPTKYFPEASSINFRRSCIYGLGVVKTAVTYRLCKWGVLSSKLFASDSPRLPRSVPAMMPRMAVAEPLSWAA</sequence>
<gene>
    <name evidence="2" type="ORF">H9L15_08065</name>
</gene>
<protein>
    <submittedName>
        <fullName evidence="2">Glycosyltransferase family 2 protein</fullName>
    </submittedName>
</protein>
<dbReference type="SUPFAM" id="SSF53448">
    <property type="entry name" value="Nucleotide-diphospho-sugar transferases"/>
    <property type="match status" value="1"/>
</dbReference>
<accession>A0ABX6SXI0</accession>
<dbReference type="CDD" id="cd04179">
    <property type="entry name" value="DPM_DPG-synthase_like"/>
    <property type="match status" value="1"/>
</dbReference>
<organism evidence="2 3">
    <name type="scientific">Sphingomonas daechungensis</name>
    <dbReference type="NCBI Taxonomy" id="1176646"/>
    <lineage>
        <taxon>Bacteria</taxon>
        <taxon>Pseudomonadati</taxon>
        <taxon>Pseudomonadota</taxon>
        <taxon>Alphaproteobacteria</taxon>
        <taxon>Sphingomonadales</taxon>
        <taxon>Sphingomonadaceae</taxon>
        <taxon>Sphingomonas</taxon>
    </lineage>
</organism>
<dbReference type="InterPro" id="IPR050256">
    <property type="entry name" value="Glycosyltransferase_2"/>
</dbReference>
<dbReference type="EMBL" id="CP060780">
    <property type="protein sequence ID" value="QNP42302.1"/>
    <property type="molecule type" value="Genomic_DNA"/>
</dbReference>
<dbReference type="Gene3D" id="3.90.550.10">
    <property type="entry name" value="Spore Coat Polysaccharide Biosynthesis Protein SpsA, Chain A"/>
    <property type="match status" value="1"/>
</dbReference>
<dbReference type="InterPro" id="IPR029044">
    <property type="entry name" value="Nucleotide-diphossugar_trans"/>
</dbReference>
<reference evidence="2 3" key="1">
    <citation type="submission" date="2020-08" db="EMBL/GenBank/DDBJ databases">
        <title>Genome sequence of Sphingomonas daechungensis KACC 18115T.</title>
        <authorList>
            <person name="Hyun D.-W."/>
            <person name="Bae J.-W."/>
        </authorList>
    </citation>
    <scope>NUCLEOTIDE SEQUENCE [LARGE SCALE GENOMIC DNA]</scope>
    <source>
        <strain evidence="2 3">KACC 18115</strain>
    </source>
</reference>
<dbReference type="PANTHER" id="PTHR48090">
    <property type="entry name" value="UNDECAPRENYL-PHOSPHATE 4-DEOXY-4-FORMAMIDO-L-ARABINOSE TRANSFERASE-RELATED"/>
    <property type="match status" value="1"/>
</dbReference>
<name>A0ABX6SXI0_9SPHN</name>
<dbReference type="Pfam" id="PF00535">
    <property type="entry name" value="Glycos_transf_2"/>
    <property type="match status" value="1"/>
</dbReference>
<feature type="domain" description="Glycosyltransferase 2-like" evidence="1">
    <location>
        <begin position="9"/>
        <end position="169"/>
    </location>
</feature>
<proteinExistence type="predicted"/>
<evidence type="ECO:0000313" key="2">
    <source>
        <dbReference type="EMBL" id="QNP42302.1"/>
    </source>
</evidence>
<dbReference type="InterPro" id="IPR001173">
    <property type="entry name" value="Glyco_trans_2-like"/>
</dbReference>
<evidence type="ECO:0000259" key="1">
    <source>
        <dbReference type="Pfam" id="PF00535"/>
    </source>
</evidence>
<dbReference type="PANTHER" id="PTHR48090:SF7">
    <property type="entry name" value="RFBJ PROTEIN"/>
    <property type="match status" value="1"/>
</dbReference>
<evidence type="ECO:0000313" key="3">
    <source>
        <dbReference type="Proteomes" id="UP000516134"/>
    </source>
</evidence>
<dbReference type="Proteomes" id="UP000516134">
    <property type="component" value="Chromosome"/>
</dbReference>
<keyword evidence="3" id="KW-1185">Reference proteome</keyword>